<dbReference type="EMBL" id="UINC01125860">
    <property type="protein sequence ID" value="SVD03981.1"/>
    <property type="molecule type" value="Genomic_DNA"/>
</dbReference>
<keyword evidence="4" id="KW-0067">ATP-binding</keyword>
<keyword evidence="2" id="KW-0436">Ligase</keyword>
<evidence type="ECO:0000256" key="6">
    <source>
        <dbReference type="ARBA" id="ARBA00023146"/>
    </source>
</evidence>
<comment type="catalytic activity">
    <reaction evidence="7">
        <text>tRNA(Phe) + L-phenylalanine + ATP = L-phenylalanyl-tRNA(Phe) + AMP + diphosphate + H(+)</text>
        <dbReference type="Rhea" id="RHEA:19413"/>
        <dbReference type="Rhea" id="RHEA-COMP:9668"/>
        <dbReference type="Rhea" id="RHEA-COMP:9699"/>
        <dbReference type="ChEBI" id="CHEBI:15378"/>
        <dbReference type="ChEBI" id="CHEBI:30616"/>
        <dbReference type="ChEBI" id="CHEBI:33019"/>
        <dbReference type="ChEBI" id="CHEBI:58095"/>
        <dbReference type="ChEBI" id="CHEBI:78442"/>
        <dbReference type="ChEBI" id="CHEBI:78531"/>
        <dbReference type="ChEBI" id="CHEBI:456215"/>
        <dbReference type="EC" id="6.1.1.20"/>
    </reaction>
</comment>
<evidence type="ECO:0000256" key="4">
    <source>
        <dbReference type="ARBA" id="ARBA00022840"/>
    </source>
</evidence>
<dbReference type="PANTHER" id="PTHR11538">
    <property type="entry name" value="PHENYLALANYL-TRNA SYNTHETASE"/>
    <property type="match status" value="1"/>
</dbReference>
<reference evidence="9" key="1">
    <citation type="submission" date="2018-05" db="EMBL/GenBank/DDBJ databases">
        <authorList>
            <person name="Lanie J.A."/>
            <person name="Ng W.-L."/>
            <person name="Kazmierczak K.M."/>
            <person name="Andrzejewski T.M."/>
            <person name="Davidsen T.M."/>
            <person name="Wayne K.J."/>
            <person name="Tettelin H."/>
            <person name="Glass J.I."/>
            <person name="Rusch D."/>
            <person name="Podicherti R."/>
            <person name="Tsui H.-C.T."/>
            <person name="Winkler M.E."/>
        </authorList>
    </citation>
    <scope>NUCLEOTIDE SEQUENCE</scope>
</reference>
<dbReference type="EC" id="6.1.1.20" evidence="1"/>
<dbReference type="InterPro" id="IPR004188">
    <property type="entry name" value="Phe-tRNA_ligase_II_N"/>
</dbReference>
<dbReference type="GO" id="GO:0000049">
    <property type="term" value="F:tRNA binding"/>
    <property type="evidence" value="ECO:0007669"/>
    <property type="project" value="InterPro"/>
</dbReference>
<keyword evidence="3" id="KW-0547">Nucleotide-binding</keyword>
<dbReference type="SUPFAM" id="SSF46589">
    <property type="entry name" value="tRNA-binding arm"/>
    <property type="match status" value="1"/>
</dbReference>
<evidence type="ECO:0000256" key="3">
    <source>
        <dbReference type="ARBA" id="ARBA00022741"/>
    </source>
</evidence>
<proteinExistence type="predicted"/>
<evidence type="ECO:0000313" key="9">
    <source>
        <dbReference type="EMBL" id="SVD03981.1"/>
    </source>
</evidence>
<feature type="non-terminal residue" evidence="9">
    <location>
        <position position="1"/>
    </location>
</feature>
<feature type="domain" description="Aminoacyl-transfer RNA synthetases class-II family profile" evidence="8">
    <location>
        <begin position="179"/>
        <end position="259"/>
    </location>
</feature>
<dbReference type="GO" id="GO:0005524">
    <property type="term" value="F:ATP binding"/>
    <property type="evidence" value="ECO:0007669"/>
    <property type="project" value="UniProtKB-KW"/>
</dbReference>
<dbReference type="InterPro" id="IPR045864">
    <property type="entry name" value="aa-tRNA-synth_II/BPL/LPL"/>
</dbReference>
<name>A0A382S525_9ZZZZ</name>
<dbReference type="Gene3D" id="3.30.930.10">
    <property type="entry name" value="Bira Bifunctional Protein, Domain 2"/>
    <property type="match status" value="1"/>
</dbReference>
<evidence type="ECO:0000259" key="8">
    <source>
        <dbReference type="PROSITE" id="PS50862"/>
    </source>
</evidence>
<feature type="non-terminal residue" evidence="9">
    <location>
        <position position="259"/>
    </location>
</feature>
<evidence type="ECO:0000256" key="5">
    <source>
        <dbReference type="ARBA" id="ARBA00022917"/>
    </source>
</evidence>
<keyword evidence="5" id="KW-0648">Protein biosynthesis</keyword>
<sequence length="259" mass="28927">VEEQLQAILAETEGSLNSVEARPELDQLKASVLGSNGKLTALMKGIGSLPQEERPAFGQAVNKVKKSLEELFQQAVSRIESTEDATSLGEPIDVTLPPSGDYVGGLHPLTQTKRRIVSIFRKIGFTVAEATEVETEWYCFDALNTPEDHPARDEQDSLYFPPNARFGNVSRKDEEAHVLRTHTSSVQIRTMLAEKPPIRVIAPGRCFRRDTVDATHSANFHQTEGLFVDRKVTIKDLQTVLDHLLRELFGKEVKTRLRP</sequence>
<dbReference type="GO" id="GO:0005737">
    <property type="term" value="C:cytoplasm"/>
    <property type="evidence" value="ECO:0007669"/>
    <property type="project" value="InterPro"/>
</dbReference>
<evidence type="ECO:0000256" key="2">
    <source>
        <dbReference type="ARBA" id="ARBA00022598"/>
    </source>
</evidence>
<dbReference type="Pfam" id="PF02912">
    <property type="entry name" value="Phe_tRNA-synt_N"/>
    <property type="match status" value="1"/>
</dbReference>
<evidence type="ECO:0000256" key="7">
    <source>
        <dbReference type="ARBA" id="ARBA00049255"/>
    </source>
</evidence>
<evidence type="ECO:0000256" key="1">
    <source>
        <dbReference type="ARBA" id="ARBA00012814"/>
    </source>
</evidence>
<dbReference type="InterPro" id="IPR002319">
    <property type="entry name" value="Phenylalanyl-tRNA_Synthase"/>
</dbReference>
<dbReference type="InterPro" id="IPR006195">
    <property type="entry name" value="aa-tRNA-synth_II"/>
</dbReference>
<dbReference type="PANTHER" id="PTHR11538:SF41">
    <property type="entry name" value="PHENYLALANINE--TRNA LIGASE, MITOCHONDRIAL"/>
    <property type="match status" value="1"/>
</dbReference>
<protein>
    <recommendedName>
        <fullName evidence="1">phenylalanine--tRNA ligase</fullName>
        <ecNumber evidence="1">6.1.1.20</ecNumber>
    </recommendedName>
</protein>
<keyword evidence="6" id="KW-0030">Aminoacyl-tRNA synthetase</keyword>
<dbReference type="InterPro" id="IPR010978">
    <property type="entry name" value="tRNA-bd_arm"/>
</dbReference>
<dbReference type="GO" id="GO:0006432">
    <property type="term" value="P:phenylalanyl-tRNA aminoacylation"/>
    <property type="evidence" value="ECO:0007669"/>
    <property type="project" value="InterPro"/>
</dbReference>
<dbReference type="Pfam" id="PF01409">
    <property type="entry name" value="tRNA-synt_2d"/>
    <property type="match status" value="1"/>
</dbReference>
<gene>
    <name evidence="9" type="ORF">METZ01_LOCUS356835</name>
</gene>
<dbReference type="AlphaFoldDB" id="A0A382S525"/>
<organism evidence="9">
    <name type="scientific">marine metagenome</name>
    <dbReference type="NCBI Taxonomy" id="408172"/>
    <lineage>
        <taxon>unclassified sequences</taxon>
        <taxon>metagenomes</taxon>
        <taxon>ecological metagenomes</taxon>
    </lineage>
</organism>
<dbReference type="SUPFAM" id="SSF55681">
    <property type="entry name" value="Class II aaRS and biotin synthetases"/>
    <property type="match status" value="1"/>
</dbReference>
<dbReference type="PROSITE" id="PS50862">
    <property type="entry name" value="AA_TRNA_LIGASE_II"/>
    <property type="match status" value="1"/>
</dbReference>
<accession>A0A382S525</accession>
<dbReference type="GO" id="GO:0004826">
    <property type="term" value="F:phenylalanine-tRNA ligase activity"/>
    <property type="evidence" value="ECO:0007669"/>
    <property type="project" value="UniProtKB-EC"/>
</dbReference>